<accession>A0A9R1TR82</accession>
<gene>
    <name evidence="3" type="primary">LOC105272846</name>
</gene>
<proteinExistence type="predicted"/>
<keyword evidence="2" id="KW-1185">Reference proteome</keyword>
<feature type="region of interest" description="Disordered" evidence="1">
    <location>
        <begin position="159"/>
        <end position="199"/>
    </location>
</feature>
<dbReference type="RefSeq" id="XP_011313383.1">
    <property type="nucleotide sequence ID" value="XM_011315081.1"/>
</dbReference>
<name>A0A9R1TR82_9HYME</name>
<sequence length="199" mass="22801">MDIIISIQAFRGKNGKFLPKEIAVADIEGLFLSHWVLNAPYPYLDLSTCWRETNNRLTTNHHGIEWHDGDAEITDALHNIRELSRNVRHIFMIGAEETAYLQILCAREIINLDTKGEFKNNAGLSNETTPVCYLHVMKNKMANRRHICALRTVLNMRQSLTHKKGENNQASRYSKSETEDEEFSEAQAVDTKTPICKET</sequence>
<organism evidence="2 3">
    <name type="scientific">Fopius arisanus</name>
    <dbReference type="NCBI Taxonomy" id="64838"/>
    <lineage>
        <taxon>Eukaryota</taxon>
        <taxon>Metazoa</taxon>
        <taxon>Ecdysozoa</taxon>
        <taxon>Arthropoda</taxon>
        <taxon>Hexapoda</taxon>
        <taxon>Insecta</taxon>
        <taxon>Pterygota</taxon>
        <taxon>Neoptera</taxon>
        <taxon>Endopterygota</taxon>
        <taxon>Hymenoptera</taxon>
        <taxon>Apocrita</taxon>
        <taxon>Ichneumonoidea</taxon>
        <taxon>Braconidae</taxon>
        <taxon>Opiinae</taxon>
        <taxon>Fopius</taxon>
    </lineage>
</organism>
<dbReference type="GeneID" id="105272846"/>
<reference evidence="3" key="1">
    <citation type="submission" date="2025-08" db="UniProtKB">
        <authorList>
            <consortium name="RefSeq"/>
        </authorList>
    </citation>
    <scope>IDENTIFICATION</scope>
    <source>
        <strain evidence="3">USDA-PBARC FA_bdor</strain>
        <tissue evidence="3">Whole organism</tissue>
    </source>
</reference>
<protein>
    <submittedName>
        <fullName evidence="3">Uncharacterized protein</fullName>
    </submittedName>
</protein>
<evidence type="ECO:0000313" key="3">
    <source>
        <dbReference type="RefSeq" id="XP_011313383.1"/>
    </source>
</evidence>
<dbReference type="Proteomes" id="UP000694866">
    <property type="component" value="Unplaced"/>
</dbReference>
<evidence type="ECO:0000313" key="2">
    <source>
        <dbReference type="Proteomes" id="UP000694866"/>
    </source>
</evidence>
<evidence type="ECO:0000256" key="1">
    <source>
        <dbReference type="SAM" id="MobiDB-lite"/>
    </source>
</evidence>
<dbReference type="AlphaFoldDB" id="A0A9R1TR82"/>
<dbReference type="OrthoDB" id="7693491at2759"/>
<dbReference type="KEGG" id="fas:105272846"/>